<dbReference type="EMBL" id="CAJPEX010004660">
    <property type="protein sequence ID" value="CAG0923150.1"/>
    <property type="molecule type" value="Genomic_DNA"/>
</dbReference>
<proteinExistence type="predicted"/>
<evidence type="ECO:0000313" key="5">
    <source>
        <dbReference type="Proteomes" id="UP000678499"/>
    </source>
</evidence>
<dbReference type="Gene3D" id="2.60.120.290">
    <property type="entry name" value="Spermadhesin, CUB domain"/>
    <property type="match status" value="3"/>
</dbReference>
<dbReference type="Pfam" id="PF00431">
    <property type="entry name" value="CUB"/>
    <property type="match status" value="1"/>
</dbReference>
<evidence type="ECO:0000256" key="1">
    <source>
        <dbReference type="ARBA" id="ARBA00023157"/>
    </source>
</evidence>
<feature type="non-terminal residue" evidence="4">
    <location>
        <position position="1"/>
    </location>
</feature>
<evidence type="ECO:0000259" key="3">
    <source>
        <dbReference type="PROSITE" id="PS01180"/>
    </source>
</evidence>
<keyword evidence="5" id="KW-1185">Reference proteome</keyword>
<dbReference type="InterPro" id="IPR053207">
    <property type="entry name" value="Non-NMDA_GluR_Accessory"/>
</dbReference>
<dbReference type="EMBL" id="OA886697">
    <property type="protein sequence ID" value="CAD7282998.1"/>
    <property type="molecule type" value="Genomic_DNA"/>
</dbReference>
<feature type="non-terminal residue" evidence="4">
    <location>
        <position position="531"/>
    </location>
</feature>
<dbReference type="Proteomes" id="UP000678499">
    <property type="component" value="Unassembled WGS sequence"/>
</dbReference>
<reference evidence="4" key="1">
    <citation type="submission" date="2020-11" db="EMBL/GenBank/DDBJ databases">
        <authorList>
            <person name="Tran Van P."/>
        </authorList>
    </citation>
    <scope>NUCLEOTIDE SEQUENCE</scope>
</reference>
<dbReference type="PANTHER" id="PTHR47537">
    <property type="entry name" value="CUBILIN"/>
    <property type="match status" value="1"/>
</dbReference>
<name>A0A7R9BZ68_9CRUS</name>
<dbReference type="CDD" id="cd00041">
    <property type="entry name" value="CUB"/>
    <property type="match status" value="1"/>
</dbReference>
<accession>A0A7R9BZ68</accession>
<keyword evidence="1" id="KW-1015">Disulfide bond</keyword>
<dbReference type="GO" id="GO:0005886">
    <property type="term" value="C:plasma membrane"/>
    <property type="evidence" value="ECO:0007669"/>
    <property type="project" value="TreeGrafter"/>
</dbReference>
<feature type="domain" description="CUB" evidence="3">
    <location>
        <begin position="2"/>
        <end position="142"/>
    </location>
</feature>
<feature type="domain" description="CUB" evidence="3">
    <location>
        <begin position="203"/>
        <end position="267"/>
    </location>
</feature>
<dbReference type="OrthoDB" id="6155811at2759"/>
<dbReference type="InterPro" id="IPR000859">
    <property type="entry name" value="CUB_dom"/>
</dbReference>
<dbReference type="InterPro" id="IPR035914">
    <property type="entry name" value="Sperma_CUB_dom_sf"/>
</dbReference>
<dbReference type="PANTHER" id="PTHR47537:SF1">
    <property type="entry name" value="CUB DOMAIN-CONTAINING PROTEIN"/>
    <property type="match status" value="1"/>
</dbReference>
<evidence type="ECO:0000313" key="4">
    <source>
        <dbReference type="EMBL" id="CAD7282998.1"/>
    </source>
</evidence>
<organism evidence="4">
    <name type="scientific">Notodromas monacha</name>
    <dbReference type="NCBI Taxonomy" id="399045"/>
    <lineage>
        <taxon>Eukaryota</taxon>
        <taxon>Metazoa</taxon>
        <taxon>Ecdysozoa</taxon>
        <taxon>Arthropoda</taxon>
        <taxon>Crustacea</taxon>
        <taxon>Oligostraca</taxon>
        <taxon>Ostracoda</taxon>
        <taxon>Podocopa</taxon>
        <taxon>Podocopida</taxon>
        <taxon>Cypridocopina</taxon>
        <taxon>Cypridoidea</taxon>
        <taxon>Cyprididae</taxon>
        <taxon>Notodromas</taxon>
    </lineage>
</organism>
<protein>
    <recommendedName>
        <fullName evidence="3">CUB domain-containing protein</fullName>
    </recommendedName>
</protein>
<dbReference type="SUPFAM" id="SSF49854">
    <property type="entry name" value="Spermadhesin, CUB domain"/>
    <property type="match status" value="3"/>
</dbReference>
<dbReference type="PROSITE" id="PS01180">
    <property type="entry name" value="CUB"/>
    <property type="match status" value="2"/>
</dbReference>
<dbReference type="AlphaFoldDB" id="A0A7R9BZ68"/>
<evidence type="ECO:0000256" key="2">
    <source>
        <dbReference type="PROSITE-ProRule" id="PRU00059"/>
    </source>
</evidence>
<comment type="caution">
    <text evidence="2">Lacks conserved residue(s) required for the propagation of feature annotation.</text>
</comment>
<sequence>ARRGTFHRNRCNKTVDIYEQVSSPPVKDRVLGQPITCTYHLNPFPKKNSEWAITLRFEKFKVGSLVNGTVCSGGYLQILDGRNLTTAVARGPHSGVGGAGGYFCGEIETSKEYTSESDELYIIFHADNYDEQSYFLFESRAEKQKEIYIRLRGWELMLQLSVSDICHQKWSGDTNMTTSIDFMVDGMRCEDIMICPPKPFTANDCNHDYIRVFDGDSPSAPVIGTFCGMDRVPFSIVGSTNRMLVEFKTGANASLLNTGFNFEVAPLIGSPLIGSWEMPGRKAGLCNWVFTSEDLEKSGDSEGVFMSLTHWHKPGTRCTYKITGREDEVVRMYFLSKVLEESRMGNGEFGSPINTLVYTHGPDDDSSLITCTLNFQLDIGLRKRIELQIDQLAFGKSDLPCPASASACLSAPRDKIYINDDANEKILSCLCEEHTTAKPPIFIYSSGRKLELVFTVNEKHARANYFRLNTPVFHGKFSFVHDSKCGPETYPPTPEGRLIFPQFADPQDIKIMANRSKKIRLTEVGGEKPLT</sequence>
<gene>
    <name evidence="4" type="ORF">NMOB1V02_LOCUS10616</name>
</gene>